<dbReference type="InterPro" id="IPR036291">
    <property type="entry name" value="NAD(P)-bd_dom_sf"/>
</dbReference>
<dbReference type="SMART" id="SM00829">
    <property type="entry name" value="PKS_ER"/>
    <property type="match status" value="1"/>
</dbReference>
<dbReference type="InterPro" id="IPR013154">
    <property type="entry name" value="ADH-like_N"/>
</dbReference>
<proteinExistence type="predicted"/>
<dbReference type="SUPFAM" id="SSF51735">
    <property type="entry name" value="NAD(P)-binding Rossmann-fold domains"/>
    <property type="match status" value="1"/>
</dbReference>
<dbReference type="RefSeq" id="WP_246256396.1">
    <property type="nucleotide sequence ID" value="NZ_BAAAML010000014.1"/>
</dbReference>
<comment type="caution">
    <text evidence="2">The sequence shown here is derived from an EMBL/GenBank/DDBJ whole genome shotgun (WGS) entry which is preliminary data.</text>
</comment>
<dbReference type="Proteomes" id="UP000757540">
    <property type="component" value="Unassembled WGS sequence"/>
</dbReference>
<sequence>MIHDDEETDIPMNDMRAARFHQFGGPEVLQIDRIPVPEPAAGEVLVQVGAVSVNGSELLDRAGRFRLLTGRTTPRQTGLDLVGTVVGHGMGEPTLAAGQQVWGTVREKGGFSSAAEYVVVPEDHLSAAPKSISELEAATLLAGGTTGLRALRDEARIRRGERLLVRGAAGGVGSVVVQLGRVLGAHVTGLARPSSADYVRGLGADEVIDYATPPSDLRLFDVIVDASSAGRHLAYRKRLAPGGRFIALSVDFDHIARELGAIAWSAVHGRQRVRFFRGAPRTELLAEVASLADREAVRPVVDTVYPLASIREAHRRLESGGVQGKLVISIA</sequence>
<dbReference type="Gene3D" id="3.90.180.10">
    <property type="entry name" value="Medium-chain alcohol dehydrogenases, catalytic domain"/>
    <property type="match status" value="1"/>
</dbReference>
<dbReference type="PANTHER" id="PTHR44013">
    <property type="entry name" value="ZINC-TYPE ALCOHOL DEHYDROGENASE-LIKE PROTEIN C16A3.02C"/>
    <property type="match status" value="1"/>
</dbReference>
<accession>A0ABX2A2X4</accession>
<dbReference type="InterPro" id="IPR011032">
    <property type="entry name" value="GroES-like_sf"/>
</dbReference>
<dbReference type="Pfam" id="PF08240">
    <property type="entry name" value="ADH_N"/>
    <property type="match status" value="1"/>
</dbReference>
<organism evidence="2 3">
    <name type="scientific">Isoptericola halotolerans</name>
    <dbReference type="NCBI Taxonomy" id="300560"/>
    <lineage>
        <taxon>Bacteria</taxon>
        <taxon>Bacillati</taxon>
        <taxon>Actinomycetota</taxon>
        <taxon>Actinomycetes</taxon>
        <taxon>Micrococcales</taxon>
        <taxon>Promicromonosporaceae</taxon>
        <taxon>Isoptericola</taxon>
    </lineage>
</organism>
<dbReference type="SUPFAM" id="SSF50129">
    <property type="entry name" value="GroES-like"/>
    <property type="match status" value="1"/>
</dbReference>
<dbReference type="Pfam" id="PF13602">
    <property type="entry name" value="ADH_zinc_N_2"/>
    <property type="match status" value="1"/>
</dbReference>
<dbReference type="CDD" id="cd08267">
    <property type="entry name" value="MDR1"/>
    <property type="match status" value="1"/>
</dbReference>
<keyword evidence="3" id="KW-1185">Reference proteome</keyword>
<gene>
    <name evidence="2" type="ORF">HDG69_001774</name>
</gene>
<evidence type="ECO:0000313" key="2">
    <source>
        <dbReference type="EMBL" id="NOV97199.1"/>
    </source>
</evidence>
<evidence type="ECO:0000259" key="1">
    <source>
        <dbReference type="SMART" id="SM00829"/>
    </source>
</evidence>
<dbReference type="InterPro" id="IPR020843">
    <property type="entry name" value="ER"/>
</dbReference>
<protein>
    <submittedName>
        <fullName evidence="2">NADPH:quinone reductase-like Zn-dependent oxidoreductase</fullName>
    </submittedName>
</protein>
<dbReference type="InterPro" id="IPR052733">
    <property type="entry name" value="Chloroplast_QOR"/>
</dbReference>
<reference evidence="2 3" key="1">
    <citation type="submission" date="2020-05" db="EMBL/GenBank/DDBJ databases">
        <title>Genomic Encyclopedia of Type Strains, Phase III (KMG-III): the genomes of soil and plant-associated and newly described type strains.</title>
        <authorList>
            <person name="Whitman W."/>
        </authorList>
    </citation>
    <scope>NUCLEOTIDE SEQUENCE [LARGE SCALE GENOMIC DNA]</scope>
    <source>
        <strain evidence="2 3">KCTC 19046</strain>
    </source>
</reference>
<dbReference type="EMBL" id="JABEZU010000002">
    <property type="protein sequence ID" value="NOV97199.1"/>
    <property type="molecule type" value="Genomic_DNA"/>
</dbReference>
<evidence type="ECO:0000313" key="3">
    <source>
        <dbReference type="Proteomes" id="UP000757540"/>
    </source>
</evidence>
<dbReference type="PANTHER" id="PTHR44013:SF1">
    <property type="entry name" value="ZINC-TYPE ALCOHOL DEHYDROGENASE-LIKE PROTEIN C16A3.02C"/>
    <property type="match status" value="1"/>
</dbReference>
<dbReference type="InterPro" id="IPR002364">
    <property type="entry name" value="Quin_OxRdtase/zeta-crystal_CS"/>
</dbReference>
<name>A0ABX2A2X4_9MICO</name>
<dbReference type="Gene3D" id="3.40.50.720">
    <property type="entry name" value="NAD(P)-binding Rossmann-like Domain"/>
    <property type="match status" value="1"/>
</dbReference>
<feature type="domain" description="Enoyl reductase (ER)" evidence="1">
    <location>
        <begin position="24"/>
        <end position="328"/>
    </location>
</feature>
<dbReference type="PROSITE" id="PS01162">
    <property type="entry name" value="QOR_ZETA_CRYSTAL"/>
    <property type="match status" value="1"/>
</dbReference>